<dbReference type="RefSeq" id="WP_244820142.1">
    <property type="nucleotide sequence ID" value="NZ_CP112998.1"/>
</dbReference>
<evidence type="ECO:0000256" key="3">
    <source>
        <dbReference type="ARBA" id="ARBA00023237"/>
    </source>
</evidence>
<evidence type="ECO:0000259" key="5">
    <source>
        <dbReference type="Pfam" id="PF14905"/>
    </source>
</evidence>
<dbReference type="PANTHER" id="PTHR40980:SF4">
    <property type="entry name" value="TONB-DEPENDENT RECEPTOR-LIKE BETA-BARREL DOMAIN-CONTAINING PROTEIN"/>
    <property type="match status" value="1"/>
</dbReference>
<sequence length="713" mass="80261">MRNFVFVAALCAIFAMHSKAQNAGNSSVIADTLKAKTLEAVTVRGQRPLIEQRADGITFNVANLPSVAGSDGADILRKVPMLSVDVNGGVAMRGSSNIRVLIDGKPSEVYASSVADALKAIRGENIVKVEVITNPSAKYDAEGTDGVVNIITLKIRTDATNGNITGTLANRSESVMADIHNKHGKWLINADGFYQKYRNKNGAELERTTEQLRLFQKNESRQKGTYFFGGANILYSIDSLNTLSVGYRARRSPNKTSTVSENFTVADDEKIPLFRRNITTPMGNNGNSFNAGYNGTSRNGRQEFSALAMYAMFDGMSGYDMEQLQNEMIDYRENFKSNMRLQDFTFQGDYTNALNDHWKLEAGAKLTRRSMDSDSRFGIYNFDQREFMNDAARANHFSYLNNIYALYGSMNLKLKKWAIVTGVRYESTTLNAVFQDTSLRVPSYDNVIPQILVNRIVNEKTSLKLSYTARIARPYFGYLNPTVNRSDSLTAQYGNPYLRPELTNRYQLSLTRTDPKLFKDFALFFSDNRNSIETIRTAIPGGLFESTYRNVGKNQRVGLSATLTWKPAAKFTLSGTFTGQYVWLKSAALGISNSGLMRQLVINSSYKIGGGYSVDFYGFFDSKNLRLQGYRSGWKYYSMTINKKSKNERINLSLRLDAFLTPHTFLKEEVTSEAYHQVQTFRYQNQNIRLSVSFKLGKKEIKTPRMKQLDNAE</sequence>
<dbReference type="InterPro" id="IPR041700">
    <property type="entry name" value="OMP_b-brl_3"/>
</dbReference>
<dbReference type="Proteomes" id="UP001164653">
    <property type="component" value="Chromosome"/>
</dbReference>
<gene>
    <name evidence="6" type="ORF">ON006_12590</name>
</gene>
<keyword evidence="4" id="KW-0732">Signal</keyword>
<dbReference type="GO" id="GO:0009279">
    <property type="term" value="C:cell outer membrane"/>
    <property type="evidence" value="ECO:0007669"/>
    <property type="project" value="UniProtKB-SubCell"/>
</dbReference>
<dbReference type="InterPro" id="IPR036942">
    <property type="entry name" value="Beta-barrel_TonB_sf"/>
</dbReference>
<accession>A0A9E8SMI3</accession>
<organism evidence="6 7">
    <name type="scientific">Dyadobacter pollutisoli</name>
    <dbReference type="NCBI Taxonomy" id="2910158"/>
    <lineage>
        <taxon>Bacteria</taxon>
        <taxon>Pseudomonadati</taxon>
        <taxon>Bacteroidota</taxon>
        <taxon>Cytophagia</taxon>
        <taxon>Cytophagales</taxon>
        <taxon>Spirosomataceae</taxon>
        <taxon>Dyadobacter</taxon>
    </lineage>
</organism>
<comment type="subcellular location">
    <subcellularLocation>
        <location evidence="1">Cell outer membrane</location>
    </subcellularLocation>
</comment>
<keyword evidence="2" id="KW-0472">Membrane</keyword>
<dbReference type="InterPro" id="IPR037066">
    <property type="entry name" value="Plug_dom_sf"/>
</dbReference>
<evidence type="ECO:0000256" key="2">
    <source>
        <dbReference type="ARBA" id="ARBA00023136"/>
    </source>
</evidence>
<dbReference type="KEGG" id="dpf:ON006_12590"/>
<feature type="signal peptide" evidence="4">
    <location>
        <begin position="1"/>
        <end position="23"/>
    </location>
</feature>
<evidence type="ECO:0000313" key="6">
    <source>
        <dbReference type="EMBL" id="WAC14775.1"/>
    </source>
</evidence>
<dbReference type="Gene3D" id="2.170.130.10">
    <property type="entry name" value="TonB-dependent receptor, plug domain"/>
    <property type="match status" value="1"/>
</dbReference>
<protein>
    <submittedName>
        <fullName evidence="6">TonB-dependent receptor</fullName>
    </submittedName>
</protein>
<keyword evidence="7" id="KW-1185">Reference proteome</keyword>
<keyword evidence="3" id="KW-0998">Cell outer membrane</keyword>
<proteinExistence type="predicted"/>
<dbReference type="EMBL" id="CP112998">
    <property type="protein sequence ID" value="WAC14775.1"/>
    <property type="molecule type" value="Genomic_DNA"/>
</dbReference>
<evidence type="ECO:0000256" key="1">
    <source>
        <dbReference type="ARBA" id="ARBA00004442"/>
    </source>
</evidence>
<evidence type="ECO:0000313" key="7">
    <source>
        <dbReference type="Proteomes" id="UP001164653"/>
    </source>
</evidence>
<feature type="domain" description="Outer membrane protein beta-barrel" evidence="5">
    <location>
        <begin position="301"/>
        <end position="694"/>
    </location>
</feature>
<dbReference type="AlphaFoldDB" id="A0A9E8SMI3"/>
<name>A0A9E8SMI3_9BACT</name>
<dbReference type="Gene3D" id="2.40.170.20">
    <property type="entry name" value="TonB-dependent receptor, beta-barrel domain"/>
    <property type="match status" value="1"/>
</dbReference>
<dbReference type="PANTHER" id="PTHR40980">
    <property type="entry name" value="PLUG DOMAIN-CONTAINING PROTEIN"/>
    <property type="match status" value="1"/>
</dbReference>
<evidence type="ECO:0000256" key="4">
    <source>
        <dbReference type="SAM" id="SignalP"/>
    </source>
</evidence>
<reference evidence="6" key="1">
    <citation type="submission" date="2022-11" db="EMBL/GenBank/DDBJ databases">
        <title>Dyadobacter pollutisoli sp. nov., isolated from plastic dumped soil.</title>
        <authorList>
            <person name="Kim J.M."/>
            <person name="Kim K.R."/>
            <person name="Lee J.K."/>
            <person name="Hao L."/>
            <person name="Jeon C.O."/>
        </authorList>
    </citation>
    <scope>NUCLEOTIDE SEQUENCE</scope>
    <source>
        <strain evidence="6">U1</strain>
    </source>
</reference>
<feature type="chain" id="PRO_5038891445" evidence="4">
    <location>
        <begin position="24"/>
        <end position="713"/>
    </location>
</feature>
<dbReference type="SUPFAM" id="SSF56935">
    <property type="entry name" value="Porins"/>
    <property type="match status" value="1"/>
</dbReference>
<dbReference type="Pfam" id="PF14905">
    <property type="entry name" value="OMP_b-brl_3"/>
    <property type="match status" value="1"/>
</dbReference>
<keyword evidence="6" id="KW-0675">Receptor</keyword>